<name>A0A644TWI2_9ZZZZ</name>
<evidence type="ECO:0000313" key="1">
    <source>
        <dbReference type="EMBL" id="MPL71295.1"/>
    </source>
</evidence>
<accession>A0A644TWI2</accession>
<proteinExistence type="predicted"/>
<dbReference type="AlphaFoldDB" id="A0A644TWI2"/>
<protein>
    <submittedName>
        <fullName evidence="1">Uncharacterized protein</fullName>
    </submittedName>
</protein>
<sequence>MLLLIFTLFMLFPDNPIAIVVPATPVPVLKLFLVIFIMLLVRLPPIDIPETLLLVTFITLTLPLPKDNESLPAANVDNILLLL</sequence>
<comment type="caution">
    <text evidence="1">The sequence shown here is derived from an EMBL/GenBank/DDBJ whole genome shotgun (WGS) entry which is preliminary data.</text>
</comment>
<gene>
    <name evidence="1" type="ORF">SDC9_17069</name>
</gene>
<organism evidence="1">
    <name type="scientific">bioreactor metagenome</name>
    <dbReference type="NCBI Taxonomy" id="1076179"/>
    <lineage>
        <taxon>unclassified sequences</taxon>
        <taxon>metagenomes</taxon>
        <taxon>ecological metagenomes</taxon>
    </lineage>
</organism>
<reference evidence="1" key="1">
    <citation type="submission" date="2019-08" db="EMBL/GenBank/DDBJ databases">
        <authorList>
            <person name="Kucharzyk K."/>
            <person name="Murdoch R.W."/>
            <person name="Higgins S."/>
            <person name="Loffler F."/>
        </authorList>
    </citation>
    <scope>NUCLEOTIDE SEQUENCE</scope>
</reference>
<dbReference type="EMBL" id="VSSQ01000058">
    <property type="protein sequence ID" value="MPL71295.1"/>
    <property type="molecule type" value="Genomic_DNA"/>
</dbReference>